<dbReference type="InterPro" id="IPR021109">
    <property type="entry name" value="Peptidase_aspartic_dom_sf"/>
</dbReference>
<keyword evidence="2" id="KW-0732">Signal</keyword>
<accession>A0A9W9EQY2</accession>
<dbReference type="AlphaFoldDB" id="A0A9W9EQY2"/>
<feature type="region of interest" description="Disordered" evidence="1">
    <location>
        <begin position="324"/>
        <end position="346"/>
    </location>
</feature>
<dbReference type="Gene3D" id="2.40.70.10">
    <property type="entry name" value="Acid Proteases"/>
    <property type="match status" value="1"/>
</dbReference>
<gene>
    <name evidence="3" type="ORF">NUU61_007623</name>
</gene>
<evidence type="ECO:0000313" key="4">
    <source>
        <dbReference type="Proteomes" id="UP001141434"/>
    </source>
</evidence>
<reference evidence="3" key="2">
    <citation type="journal article" date="2023" name="IMA Fungus">
        <title>Comparative genomic study of the Penicillium genus elucidates a diverse pangenome and 15 lateral gene transfer events.</title>
        <authorList>
            <person name="Petersen C."/>
            <person name="Sorensen T."/>
            <person name="Nielsen M.R."/>
            <person name="Sondergaard T.E."/>
            <person name="Sorensen J.L."/>
            <person name="Fitzpatrick D.A."/>
            <person name="Frisvad J.C."/>
            <person name="Nielsen K.L."/>
        </authorList>
    </citation>
    <scope>NUCLEOTIDE SEQUENCE</scope>
    <source>
        <strain evidence="3">IBT 34128</strain>
    </source>
</reference>
<reference evidence="3" key="1">
    <citation type="submission" date="2022-11" db="EMBL/GenBank/DDBJ databases">
        <authorList>
            <person name="Petersen C."/>
        </authorList>
    </citation>
    <scope>NUCLEOTIDE SEQUENCE</scope>
    <source>
        <strain evidence="3">IBT 34128</strain>
    </source>
</reference>
<protein>
    <recommendedName>
        <fullName evidence="5">Peptidase A1 domain-containing protein</fullName>
    </recommendedName>
</protein>
<dbReference type="RefSeq" id="XP_056508441.1">
    <property type="nucleotide sequence ID" value="XM_056658148.1"/>
</dbReference>
<dbReference type="EMBL" id="JAPMSZ010000010">
    <property type="protein sequence ID" value="KAJ5086316.1"/>
    <property type="molecule type" value="Genomic_DNA"/>
</dbReference>
<name>A0A9W9EQY2_9EURO</name>
<dbReference type="GeneID" id="81397317"/>
<keyword evidence="4" id="KW-1185">Reference proteome</keyword>
<sequence>MKPLRYCVLALWTLGLNYGLCSSPQAVTWSDKKFGPDGPWQAVIVDIGSNSSDFVIPSENNSRIALYPGGSWDSKILLTQICDNKTLSSVCYADKAGRFDGDASVSFDNKTVSMLPFPGNGPCGDLSWGAADAIPVRANAKRARDWITIGGTSIPDVDLVSISAGWRTYPGGQAYPLEVGTLSLGAPDINQTFGAQIKINMTFVTSYLYERQGSKGIPSYSYGMHIGSASLGIPGSLHLGGYDRNRIIGDISAQPFDGGNVPIQMNDIGIGVEEGGSPWSFASKTDLLAQGNSSLACKITEDNEPFHKIHEYFQFELSNMHSSSSGLRVGNESLKCPRESRRSALR</sequence>
<evidence type="ECO:0000313" key="3">
    <source>
        <dbReference type="EMBL" id="KAJ5086316.1"/>
    </source>
</evidence>
<comment type="caution">
    <text evidence="3">The sequence shown here is derived from an EMBL/GenBank/DDBJ whole genome shotgun (WGS) entry which is preliminary data.</text>
</comment>
<organism evidence="3 4">
    <name type="scientific">Penicillium alfredii</name>
    <dbReference type="NCBI Taxonomy" id="1506179"/>
    <lineage>
        <taxon>Eukaryota</taxon>
        <taxon>Fungi</taxon>
        <taxon>Dikarya</taxon>
        <taxon>Ascomycota</taxon>
        <taxon>Pezizomycotina</taxon>
        <taxon>Eurotiomycetes</taxon>
        <taxon>Eurotiomycetidae</taxon>
        <taxon>Eurotiales</taxon>
        <taxon>Aspergillaceae</taxon>
        <taxon>Penicillium</taxon>
    </lineage>
</organism>
<feature type="compositionally biased region" description="Basic and acidic residues" evidence="1">
    <location>
        <begin position="335"/>
        <end position="346"/>
    </location>
</feature>
<dbReference type="SUPFAM" id="SSF50630">
    <property type="entry name" value="Acid proteases"/>
    <property type="match status" value="1"/>
</dbReference>
<feature type="chain" id="PRO_5040847198" description="Peptidase A1 domain-containing protein" evidence="2">
    <location>
        <begin position="20"/>
        <end position="346"/>
    </location>
</feature>
<proteinExistence type="predicted"/>
<dbReference type="Proteomes" id="UP001141434">
    <property type="component" value="Unassembled WGS sequence"/>
</dbReference>
<evidence type="ECO:0000256" key="2">
    <source>
        <dbReference type="SAM" id="SignalP"/>
    </source>
</evidence>
<evidence type="ECO:0000256" key="1">
    <source>
        <dbReference type="SAM" id="MobiDB-lite"/>
    </source>
</evidence>
<evidence type="ECO:0008006" key="5">
    <source>
        <dbReference type="Google" id="ProtNLM"/>
    </source>
</evidence>
<dbReference type="OrthoDB" id="4074350at2759"/>
<feature type="signal peptide" evidence="2">
    <location>
        <begin position="1"/>
        <end position="19"/>
    </location>
</feature>